<name>A0ABT2EP54_9BACT</name>
<gene>
    <name evidence="1" type="ORF">M2350_002160</name>
</gene>
<evidence type="ECO:0000313" key="2">
    <source>
        <dbReference type="Proteomes" id="UP001204798"/>
    </source>
</evidence>
<comment type="caution">
    <text evidence="1">The sequence shown here is derived from an EMBL/GenBank/DDBJ whole genome shotgun (WGS) entry which is preliminary data.</text>
</comment>
<organism evidence="1 2">
    <name type="scientific">Candidatus Fervidibacter sacchari</name>
    <dbReference type="NCBI Taxonomy" id="1448929"/>
    <lineage>
        <taxon>Bacteria</taxon>
        <taxon>Candidatus Fervidibacterota</taxon>
        <taxon>Candidatus Fervidibacter</taxon>
    </lineage>
</organism>
<dbReference type="Proteomes" id="UP001204798">
    <property type="component" value="Unassembled WGS sequence"/>
</dbReference>
<proteinExistence type="predicted"/>
<dbReference type="RefSeq" id="WP_259096548.1">
    <property type="nucleotide sequence ID" value="NZ_CP130454.1"/>
</dbReference>
<evidence type="ECO:0000313" key="1">
    <source>
        <dbReference type="EMBL" id="MCS3919743.1"/>
    </source>
</evidence>
<sequence length="94" mass="11063">MPPKPSRKRQWQTMLNRRIRELVELAREIDPEAEANVFEPFEEEDAVLELLVTPEKSDEVYEAVLTRSTQIWWDDGFGIVVWVHEKKPEAVKGE</sequence>
<accession>A0ABT2EP54</accession>
<keyword evidence="2" id="KW-1185">Reference proteome</keyword>
<protein>
    <submittedName>
        <fullName evidence="1">Uncharacterized protein</fullName>
    </submittedName>
</protein>
<dbReference type="EMBL" id="JANUCP010000004">
    <property type="protein sequence ID" value="MCS3919743.1"/>
    <property type="molecule type" value="Genomic_DNA"/>
</dbReference>
<reference evidence="1 2" key="1">
    <citation type="submission" date="2022-08" db="EMBL/GenBank/DDBJ databases">
        <title>Bacterial and archaeal communities from various locations to study Microbial Dark Matter (Phase II).</title>
        <authorList>
            <person name="Stepanauskas R."/>
        </authorList>
    </citation>
    <scope>NUCLEOTIDE SEQUENCE [LARGE SCALE GENOMIC DNA]</scope>
    <source>
        <strain evidence="1 2">PD1</strain>
    </source>
</reference>